<protein>
    <submittedName>
        <fullName evidence="2">Uncharacterized protein</fullName>
    </submittedName>
</protein>
<feature type="transmembrane region" description="Helical" evidence="1">
    <location>
        <begin position="137"/>
        <end position="159"/>
    </location>
</feature>
<comment type="caution">
    <text evidence="2">The sequence shown here is derived from an EMBL/GenBank/DDBJ whole genome shotgun (WGS) entry which is preliminary data.</text>
</comment>
<dbReference type="EMBL" id="ARQD01000003">
    <property type="protein sequence ID" value="KIX85013.1"/>
    <property type="molecule type" value="Genomic_DNA"/>
</dbReference>
<gene>
    <name evidence="2" type="ORF">J120_03610</name>
</gene>
<evidence type="ECO:0000256" key="1">
    <source>
        <dbReference type="SAM" id="Phobius"/>
    </source>
</evidence>
<keyword evidence="1" id="KW-0812">Transmembrane</keyword>
<name>A0A0D2JKU9_9BACT</name>
<dbReference type="Proteomes" id="UP000032214">
    <property type="component" value="Unassembled WGS sequence"/>
</dbReference>
<evidence type="ECO:0000313" key="2">
    <source>
        <dbReference type="EMBL" id="KIX85013.1"/>
    </source>
</evidence>
<accession>A0A0D2JKU9</accession>
<evidence type="ECO:0000313" key="3">
    <source>
        <dbReference type="Proteomes" id="UP000032214"/>
    </source>
</evidence>
<reference evidence="2 3" key="1">
    <citation type="journal article" date="2013" name="Proc. Natl. Acad. Sci. U.S.A.">
        <title>Candidate phylum TM6 genome recovered from a hospital sink biofilm provides genomic insights into this uncultivated phylum.</title>
        <authorList>
            <person name="McLean J.S."/>
            <person name="Lombardo M.J."/>
            <person name="Badger J.H."/>
            <person name="Edlund A."/>
            <person name="Novotny M."/>
            <person name="Yee-Greenbaum J."/>
            <person name="Vyahhi N."/>
            <person name="Hall A.P."/>
            <person name="Yang Y."/>
            <person name="Dupont C.L."/>
            <person name="Ziegler M.G."/>
            <person name="Chitsaz H."/>
            <person name="Allen A.E."/>
            <person name="Yooseph S."/>
            <person name="Tesler G."/>
            <person name="Pevzner P.A."/>
            <person name="Friedman R.M."/>
            <person name="Nealson K.H."/>
            <person name="Venter J.C."/>
            <person name="Lasken R.S."/>
        </authorList>
    </citation>
    <scope>NUCLEOTIDE SEQUENCE [LARGE SCALE GENOMIC DNA]</scope>
    <source>
        <strain evidence="2 3">TM6SC1</strain>
    </source>
</reference>
<proteinExistence type="predicted"/>
<keyword evidence="3" id="KW-1185">Reference proteome</keyword>
<keyword evidence="1" id="KW-1133">Transmembrane helix</keyword>
<sequence>MKKNIILFIMLTATHTATAVSQIGLLAGLYLSVKHYNKINNNLSRAWLYSQNKENDAAFLETVHFKSHKEYFIKVLEKHIKDLEEKKIKPSKKFHISHLLLALVCWSLHREVVNLWIYLDFESRIQEIKDSTEPSMLVKSLGMACITVALVITDFIVLIKSLKNVWSGITYRRSIDSKIMRDHKILEIIKQDSSL</sequence>
<dbReference type="AlphaFoldDB" id="A0A0D2JKU9"/>
<keyword evidence="1" id="KW-0472">Membrane</keyword>
<feature type="transmembrane region" description="Helical" evidence="1">
    <location>
        <begin position="6"/>
        <end position="31"/>
    </location>
</feature>
<organism evidence="2 3">
    <name type="scientific">candidate division TM6 bacterium JCVI TM6SC1</name>
    <dbReference type="NCBI Taxonomy" id="1306947"/>
    <lineage>
        <taxon>Bacteria</taxon>
        <taxon>Candidatus Babelota</taxon>
        <taxon>Vermiphilus</taxon>
    </lineage>
</organism>